<dbReference type="SUPFAM" id="SSF56801">
    <property type="entry name" value="Acetyl-CoA synthetase-like"/>
    <property type="match status" value="1"/>
</dbReference>
<dbReference type="SUPFAM" id="SSF47336">
    <property type="entry name" value="ACP-like"/>
    <property type="match status" value="1"/>
</dbReference>
<dbReference type="Gene3D" id="3.40.50.980">
    <property type="match status" value="4"/>
</dbReference>
<dbReference type="InterPro" id="IPR025110">
    <property type="entry name" value="AMP-bd_C"/>
</dbReference>
<dbReference type="InterPro" id="IPR020806">
    <property type="entry name" value="PKS_PP-bd"/>
</dbReference>
<dbReference type="InterPro" id="IPR020845">
    <property type="entry name" value="AMP-binding_CS"/>
</dbReference>
<dbReference type="Pfam" id="PF00668">
    <property type="entry name" value="Condensation"/>
    <property type="match status" value="1"/>
</dbReference>
<proteinExistence type="predicted"/>
<accession>A0ABP3D5D6</accession>
<sequence>MIHEVFRARAAERPDATALVHATGRVTYAELDRGSDEIALELSAAGVGKGNVVPVVLPVSPRLVATLLAVLKCGAAYAALDPAWPRERLRRIEELLPGQLWVPGRGDNPPPLVDESAAMVFFTSGSTGEPKAVVSPHEATIRLFQDCTFATFDHTTVMPQVSAVPWDAFALELWGVLLTGGTCVLVEDRPLLPAGLRDLVARHGVNTLFLTTSLFQLVVEEDVDAFAGLRTVITGGEKLSAWHARRFRAARPEVRLVNGYGPVESAVFVLTHDVGAVAGEVPLGRPVTRTSVHVVAGGRECAPGEVGELVVAGDGLALEYLGDPASTAEKFTWLTLGGTPVRVYRTGDRGSVDASGVFHFHGRQDRQVKVRGHRIEPAGVEHVAGGVAGVRRCVAVPVREETGACRALALFYAGEAAEADVVARLRADLPGYSVPDHVLRVEAFPLSPNGKADTRALVAMLPRTPSASVPAGGSAEDAVAAEFAALVGSDARDRSFFELGGTSLAAVRLCTRLGARFGRSVPVSRLRSTPTVAGLAAWLASAVEQTRDHGPRLTPMQHSFLVRHQVSGGADPHNHCPLVWTVTGDLDVAALAAAVRDVHLRHGYLHARYTDEDEPLAVPGERVVRLERATGDRAVLDARLAAPLDLAAGVAWRAVLVWTGVAWLFGVTAHHIAFDGWSRHRLAEDLSTAYAARLRGVVPEFGVDVPTPARTSAAVAGLRAAADLAAQRAFWTAELAGLPDLGLRDGDGGSVYAVEHDVDIAAVDRLARERGTSRLAVLVDAVARAVAAHTGQAEFGIGVPVTQRSTEELELPVGCLIDTVCVRVGPERSAAESVAGALAHADLPFAEVARLHGPVRTGRHPRYQVIAAVQDSPEPVLELPGCAVRWHDEPSPPLAELQVELVAPAGGRARVRVSRDPERVGMDVVSAVSAAVLGAVAG</sequence>
<dbReference type="Gene3D" id="3.30.559.30">
    <property type="entry name" value="Nonribosomal peptide synthetase, condensation domain"/>
    <property type="match status" value="1"/>
</dbReference>
<dbReference type="Gene3D" id="1.10.1200.10">
    <property type="entry name" value="ACP-like"/>
    <property type="match status" value="1"/>
</dbReference>
<dbReference type="Pfam" id="PF00550">
    <property type="entry name" value="PP-binding"/>
    <property type="match status" value="1"/>
</dbReference>
<dbReference type="PROSITE" id="PS00455">
    <property type="entry name" value="AMP_BINDING"/>
    <property type="match status" value="1"/>
</dbReference>
<dbReference type="EMBL" id="BAAABU010000003">
    <property type="protein sequence ID" value="GAA0221393.1"/>
    <property type="molecule type" value="Genomic_DNA"/>
</dbReference>
<evidence type="ECO:0000256" key="2">
    <source>
        <dbReference type="ARBA" id="ARBA00022450"/>
    </source>
</evidence>
<reference evidence="6" key="1">
    <citation type="journal article" date="2019" name="Int. J. Syst. Evol. Microbiol.">
        <title>The Global Catalogue of Microorganisms (GCM) 10K type strain sequencing project: providing services to taxonomists for standard genome sequencing and annotation.</title>
        <authorList>
            <consortium name="The Broad Institute Genomics Platform"/>
            <consortium name="The Broad Institute Genome Sequencing Center for Infectious Disease"/>
            <person name="Wu L."/>
            <person name="Ma J."/>
        </authorList>
    </citation>
    <scope>NUCLEOTIDE SEQUENCE [LARGE SCALE GENOMIC DNA]</scope>
    <source>
        <strain evidence="6">JCM 3380</strain>
    </source>
</reference>
<dbReference type="RefSeq" id="WP_343933350.1">
    <property type="nucleotide sequence ID" value="NZ_BAAABU010000003.1"/>
</dbReference>
<keyword evidence="3" id="KW-0597">Phosphoprotein</keyword>
<dbReference type="SMART" id="SM00823">
    <property type="entry name" value="PKS_PP"/>
    <property type="match status" value="1"/>
</dbReference>
<keyword evidence="2" id="KW-0596">Phosphopantetheine</keyword>
<dbReference type="Pfam" id="PF00501">
    <property type="entry name" value="AMP-binding"/>
    <property type="match status" value="2"/>
</dbReference>
<comment type="cofactor">
    <cofactor evidence="1">
        <name>pantetheine 4'-phosphate</name>
        <dbReference type="ChEBI" id="CHEBI:47942"/>
    </cofactor>
</comment>
<dbReference type="InterPro" id="IPR009081">
    <property type="entry name" value="PP-bd_ACP"/>
</dbReference>
<feature type="domain" description="Carrier" evidence="4">
    <location>
        <begin position="466"/>
        <end position="543"/>
    </location>
</feature>
<evidence type="ECO:0000259" key="4">
    <source>
        <dbReference type="PROSITE" id="PS50075"/>
    </source>
</evidence>
<dbReference type="Pfam" id="PF13193">
    <property type="entry name" value="AMP-binding_C"/>
    <property type="match status" value="1"/>
</dbReference>
<dbReference type="Gene3D" id="3.30.300.30">
    <property type="match status" value="1"/>
</dbReference>
<dbReference type="Gene3D" id="2.30.38.10">
    <property type="entry name" value="Luciferase, Domain 3"/>
    <property type="match status" value="1"/>
</dbReference>
<dbReference type="InterPro" id="IPR001242">
    <property type="entry name" value="Condensation_dom"/>
</dbReference>
<dbReference type="InterPro" id="IPR000873">
    <property type="entry name" value="AMP-dep_synth/lig_dom"/>
</dbReference>
<name>A0ABP3D5D6_9PSEU</name>
<evidence type="ECO:0000313" key="5">
    <source>
        <dbReference type="EMBL" id="GAA0221393.1"/>
    </source>
</evidence>
<dbReference type="InterPro" id="IPR045851">
    <property type="entry name" value="AMP-bd_C_sf"/>
</dbReference>
<evidence type="ECO:0000313" key="6">
    <source>
        <dbReference type="Proteomes" id="UP001500416"/>
    </source>
</evidence>
<evidence type="ECO:0000256" key="1">
    <source>
        <dbReference type="ARBA" id="ARBA00001957"/>
    </source>
</evidence>
<comment type="caution">
    <text evidence="5">The sequence shown here is derived from an EMBL/GenBank/DDBJ whole genome shotgun (WGS) entry which is preliminary data.</text>
</comment>
<dbReference type="Proteomes" id="UP001500416">
    <property type="component" value="Unassembled WGS sequence"/>
</dbReference>
<dbReference type="SUPFAM" id="SSF52777">
    <property type="entry name" value="CoA-dependent acyltransferases"/>
    <property type="match status" value="2"/>
</dbReference>
<dbReference type="PROSITE" id="PS50075">
    <property type="entry name" value="CARRIER"/>
    <property type="match status" value="1"/>
</dbReference>
<gene>
    <name evidence="5" type="ORF">GCM10010492_19410</name>
</gene>
<organism evidence="5 6">
    <name type="scientific">Saccharothrix mutabilis subsp. mutabilis</name>
    <dbReference type="NCBI Taxonomy" id="66855"/>
    <lineage>
        <taxon>Bacteria</taxon>
        <taxon>Bacillati</taxon>
        <taxon>Actinomycetota</taxon>
        <taxon>Actinomycetes</taxon>
        <taxon>Pseudonocardiales</taxon>
        <taxon>Pseudonocardiaceae</taxon>
        <taxon>Saccharothrix</taxon>
    </lineage>
</organism>
<dbReference type="InterPro" id="IPR036736">
    <property type="entry name" value="ACP-like_sf"/>
</dbReference>
<dbReference type="InterPro" id="IPR023213">
    <property type="entry name" value="CAT-like_dom_sf"/>
</dbReference>
<dbReference type="PANTHER" id="PTHR45527">
    <property type="entry name" value="NONRIBOSOMAL PEPTIDE SYNTHETASE"/>
    <property type="match status" value="1"/>
</dbReference>
<dbReference type="Gene3D" id="3.30.559.10">
    <property type="entry name" value="Chloramphenicol acetyltransferase-like domain"/>
    <property type="match status" value="1"/>
</dbReference>
<keyword evidence="6" id="KW-1185">Reference proteome</keyword>
<dbReference type="PANTHER" id="PTHR45527:SF1">
    <property type="entry name" value="FATTY ACID SYNTHASE"/>
    <property type="match status" value="1"/>
</dbReference>
<evidence type="ECO:0000256" key="3">
    <source>
        <dbReference type="ARBA" id="ARBA00022553"/>
    </source>
</evidence>
<protein>
    <recommendedName>
        <fullName evidence="4">Carrier domain-containing protein</fullName>
    </recommendedName>
</protein>